<dbReference type="GO" id="GO:0008168">
    <property type="term" value="F:methyltransferase activity"/>
    <property type="evidence" value="ECO:0007669"/>
    <property type="project" value="UniProtKB-KW"/>
</dbReference>
<dbReference type="CDD" id="cd02440">
    <property type="entry name" value="AdoMet_MTases"/>
    <property type="match status" value="1"/>
</dbReference>
<dbReference type="RefSeq" id="WP_330195059.1">
    <property type="nucleotide sequence ID" value="NZ_JAZDRO010000001.1"/>
</dbReference>
<dbReference type="Proteomes" id="UP001310692">
    <property type="component" value="Unassembled WGS sequence"/>
</dbReference>
<accession>A0ABU7LVG6</accession>
<comment type="caution">
    <text evidence="2">The sequence shown here is derived from an EMBL/GenBank/DDBJ whole genome shotgun (WGS) entry which is preliminary data.</text>
</comment>
<evidence type="ECO:0000313" key="3">
    <source>
        <dbReference type="Proteomes" id="UP001310692"/>
    </source>
</evidence>
<dbReference type="Pfam" id="PF08241">
    <property type="entry name" value="Methyltransf_11"/>
    <property type="match status" value="1"/>
</dbReference>
<sequence length="237" mass="27284">MKIALKTVRAWMRDPRQFSVKSPDRHCPICDYTGRFHALGTPPRWDGRCPNCGSRERHRLIHLFLTREGIDLKDGRTILHFAPEAYFVKDMAGNAAYHTADLVPGKARHAMDMADMKLFEDASVDVVIANHVLEHVPDDRKAMRESFRVLKPGGFALYTVPQNWAREETYENPALTTKAERYAHYLDESHLRYYGRDFPERVREAGFTVEAWRLPAEDEAGYGLAKEDVLWIARKPG</sequence>
<proteinExistence type="predicted"/>
<keyword evidence="2" id="KW-0489">Methyltransferase</keyword>
<gene>
    <name evidence="2" type="ORF">V0U35_02430</name>
</gene>
<feature type="domain" description="Methyltransferase type 11" evidence="1">
    <location>
        <begin position="109"/>
        <end position="156"/>
    </location>
</feature>
<dbReference type="PANTHER" id="PTHR43861:SF1">
    <property type="entry name" value="TRANS-ACONITATE 2-METHYLTRANSFERASE"/>
    <property type="match status" value="1"/>
</dbReference>
<dbReference type="EMBL" id="JAZDRO010000001">
    <property type="protein sequence ID" value="MEE2565524.1"/>
    <property type="molecule type" value="Genomic_DNA"/>
</dbReference>
<keyword evidence="2" id="KW-0808">Transferase</keyword>
<reference evidence="2 3" key="1">
    <citation type="submission" date="2024-01" db="EMBL/GenBank/DDBJ databases">
        <title>Hyphobacterium bacterium isolated from marine sediment.</title>
        <authorList>
            <person name="Zhao S."/>
        </authorList>
    </citation>
    <scope>NUCLEOTIDE SEQUENCE [LARGE SCALE GENOMIC DNA]</scope>
    <source>
        <strain evidence="2 3">Y60-23</strain>
    </source>
</reference>
<dbReference type="GO" id="GO:0032259">
    <property type="term" value="P:methylation"/>
    <property type="evidence" value="ECO:0007669"/>
    <property type="project" value="UniProtKB-KW"/>
</dbReference>
<name>A0ABU7LVG6_9PROT</name>
<evidence type="ECO:0000313" key="2">
    <source>
        <dbReference type="EMBL" id="MEE2565524.1"/>
    </source>
</evidence>
<organism evidence="2 3">
    <name type="scientific">Hyphobacterium marinum</name>
    <dbReference type="NCBI Taxonomy" id="3116574"/>
    <lineage>
        <taxon>Bacteria</taxon>
        <taxon>Pseudomonadati</taxon>
        <taxon>Pseudomonadota</taxon>
        <taxon>Alphaproteobacteria</taxon>
        <taxon>Maricaulales</taxon>
        <taxon>Maricaulaceae</taxon>
        <taxon>Hyphobacterium</taxon>
    </lineage>
</organism>
<evidence type="ECO:0000259" key="1">
    <source>
        <dbReference type="Pfam" id="PF08241"/>
    </source>
</evidence>
<dbReference type="SUPFAM" id="SSF53335">
    <property type="entry name" value="S-adenosyl-L-methionine-dependent methyltransferases"/>
    <property type="match status" value="1"/>
</dbReference>
<dbReference type="Gene3D" id="3.40.50.150">
    <property type="entry name" value="Vaccinia Virus protein VP39"/>
    <property type="match status" value="1"/>
</dbReference>
<dbReference type="InterPro" id="IPR013216">
    <property type="entry name" value="Methyltransf_11"/>
</dbReference>
<dbReference type="InterPro" id="IPR029063">
    <property type="entry name" value="SAM-dependent_MTases_sf"/>
</dbReference>
<protein>
    <submittedName>
        <fullName evidence="2">Methyltransferase domain-containing protein</fullName>
    </submittedName>
</protein>
<dbReference type="PANTHER" id="PTHR43861">
    <property type="entry name" value="TRANS-ACONITATE 2-METHYLTRANSFERASE-RELATED"/>
    <property type="match status" value="1"/>
</dbReference>
<keyword evidence="3" id="KW-1185">Reference proteome</keyword>